<keyword evidence="3" id="KW-1185">Reference proteome</keyword>
<comment type="caution">
    <text evidence="2">The sequence shown here is derived from an EMBL/GenBank/DDBJ whole genome shotgun (WGS) entry which is preliminary data.</text>
</comment>
<reference evidence="2 3" key="1">
    <citation type="submission" date="2009-05" db="EMBL/GenBank/DDBJ databases">
        <title>The draft genome of Acidovorax delafieldii 2AN.</title>
        <authorList>
            <consortium name="US DOE Joint Genome Institute (JGI-PGF)"/>
            <person name="Lucas S."/>
            <person name="Copeland A."/>
            <person name="Lapidus A."/>
            <person name="Glavina del Rio T."/>
            <person name="Tice H."/>
            <person name="Bruce D."/>
            <person name="Goodwin L."/>
            <person name="Pitluck S."/>
            <person name="Larimer F."/>
            <person name="Land M.L."/>
            <person name="Hauser L."/>
            <person name="Shelobolina E.S."/>
            <person name="Picardal F."/>
            <person name="Roden E."/>
            <person name="Emerson D."/>
        </authorList>
    </citation>
    <scope>NUCLEOTIDE SEQUENCE [LARGE SCALE GENOMIC DNA]</scope>
    <source>
        <strain evidence="2 3">2AN</strain>
    </source>
</reference>
<dbReference type="PATRIC" id="fig|573060.9.peg.84"/>
<dbReference type="RefSeq" id="WP_005801737.1">
    <property type="nucleotide sequence ID" value="NZ_ACQT01000577.1"/>
</dbReference>
<feature type="region of interest" description="Disordered" evidence="1">
    <location>
        <begin position="1"/>
        <end position="22"/>
    </location>
</feature>
<dbReference type="EMBL" id="ACQT01000577">
    <property type="protein sequence ID" value="EER57615.1"/>
    <property type="molecule type" value="Genomic_DNA"/>
</dbReference>
<gene>
    <name evidence="2" type="ORF">AcdelDRAFT_4814</name>
</gene>
<proteinExistence type="predicted"/>
<dbReference type="Proteomes" id="UP000003856">
    <property type="component" value="Unassembled WGS sequence"/>
</dbReference>
<dbReference type="InterPro" id="IPR042230">
    <property type="entry name" value="CusF_sf"/>
</dbReference>
<feature type="non-terminal residue" evidence="2">
    <location>
        <position position="1"/>
    </location>
</feature>
<evidence type="ECO:0000313" key="2">
    <source>
        <dbReference type="EMBL" id="EER57615.1"/>
    </source>
</evidence>
<evidence type="ECO:0000313" key="3">
    <source>
        <dbReference type="Proteomes" id="UP000003856"/>
    </source>
</evidence>
<evidence type="ECO:0000256" key="1">
    <source>
        <dbReference type="SAM" id="MobiDB-lite"/>
    </source>
</evidence>
<accession>C5TD33</accession>
<sequence>PAPTSAAGGAAVQPQDLSEGEITRWDPRALKVTLRHGELKNLGMPPMTMVFRVKDASVLAPFQVGDKVRFRAERQSAGYFITHIEAAR</sequence>
<dbReference type="AlphaFoldDB" id="C5TD33"/>
<protein>
    <submittedName>
        <fullName evidence="2">Uncharacterized protein</fullName>
    </submittedName>
</protein>
<name>C5TD33_ACIDE</name>
<dbReference type="Pfam" id="PF11604">
    <property type="entry name" value="CusF_Ec"/>
    <property type="match status" value="1"/>
</dbReference>
<dbReference type="OrthoDB" id="9180744at2"/>
<dbReference type="Gene3D" id="2.40.50.320">
    <property type="entry name" value="Copper binding periplasmic protein CusF"/>
    <property type="match status" value="1"/>
</dbReference>
<dbReference type="InterPro" id="IPR021647">
    <property type="entry name" value="CusF_Ec"/>
</dbReference>
<organism evidence="2 3">
    <name type="scientific">Acidovorax delafieldii 2AN</name>
    <dbReference type="NCBI Taxonomy" id="573060"/>
    <lineage>
        <taxon>Bacteria</taxon>
        <taxon>Pseudomonadati</taxon>
        <taxon>Pseudomonadota</taxon>
        <taxon>Betaproteobacteria</taxon>
        <taxon>Burkholderiales</taxon>
        <taxon>Comamonadaceae</taxon>
        <taxon>Acidovorax</taxon>
    </lineage>
</organism>